<dbReference type="SUPFAM" id="SSF53474">
    <property type="entry name" value="alpha/beta-Hydrolases"/>
    <property type="match status" value="1"/>
</dbReference>
<organism evidence="3 4">
    <name type="scientific">Pontibacter qinzhouensis</name>
    <dbReference type="NCBI Taxonomy" id="2603253"/>
    <lineage>
        <taxon>Bacteria</taxon>
        <taxon>Pseudomonadati</taxon>
        <taxon>Bacteroidota</taxon>
        <taxon>Cytophagia</taxon>
        <taxon>Cytophagales</taxon>
        <taxon>Hymenobacteraceae</taxon>
        <taxon>Pontibacter</taxon>
    </lineage>
</organism>
<dbReference type="InterPro" id="IPR000073">
    <property type="entry name" value="AB_hydrolase_1"/>
</dbReference>
<dbReference type="Proteomes" id="UP000321926">
    <property type="component" value="Unassembled WGS sequence"/>
</dbReference>
<evidence type="ECO:0000256" key="1">
    <source>
        <dbReference type="ARBA" id="ARBA00022801"/>
    </source>
</evidence>
<dbReference type="AlphaFoldDB" id="A0A5C8J130"/>
<dbReference type="InterPro" id="IPR051340">
    <property type="entry name" value="Haloalkane_dehalogenase"/>
</dbReference>
<protein>
    <submittedName>
        <fullName evidence="3">Alpha/beta fold hydrolase</fullName>
    </submittedName>
</protein>
<name>A0A5C8J130_9BACT</name>
<gene>
    <name evidence="3" type="ORF">FVR03_21155</name>
</gene>
<dbReference type="OrthoDB" id="9799612at2"/>
<dbReference type="EMBL" id="VRTY01000117">
    <property type="protein sequence ID" value="TXK27405.1"/>
    <property type="molecule type" value="Genomic_DNA"/>
</dbReference>
<keyword evidence="1 3" id="KW-0378">Hydrolase</keyword>
<feature type="domain" description="AB hydrolase-1" evidence="2">
    <location>
        <begin position="34"/>
        <end position="136"/>
    </location>
</feature>
<dbReference type="PANTHER" id="PTHR42977">
    <property type="entry name" value="HYDROLASE-RELATED"/>
    <property type="match status" value="1"/>
</dbReference>
<dbReference type="InterPro" id="IPR029058">
    <property type="entry name" value="AB_hydrolase_fold"/>
</dbReference>
<accession>A0A5C8J130</accession>
<dbReference type="Pfam" id="PF00561">
    <property type="entry name" value="Abhydrolase_1"/>
    <property type="match status" value="1"/>
</dbReference>
<dbReference type="Gene3D" id="3.40.50.1820">
    <property type="entry name" value="alpha/beta hydrolase"/>
    <property type="match status" value="1"/>
</dbReference>
<proteinExistence type="predicted"/>
<evidence type="ECO:0000313" key="4">
    <source>
        <dbReference type="Proteomes" id="UP000321926"/>
    </source>
</evidence>
<keyword evidence="4" id="KW-1185">Reference proteome</keyword>
<dbReference type="GO" id="GO:0004301">
    <property type="term" value="F:epoxide hydrolase activity"/>
    <property type="evidence" value="ECO:0007669"/>
    <property type="project" value="TreeGrafter"/>
</dbReference>
<comment type="caution">
    <text evidence="3">The sequence shown here is derived from an EMBL/GenBank/DDBJ whole genome shotgun (WGS) entry which is preliminary data.</text>
</comment>
<sequence>MKSQKDLSDLSFRMGTLKLATGTLTYIDEGAGAPLVVVHGTPSWPSLYRPLLKKLSSQYRCIVIDSFVSAQTGQQEDWTYNPKSHTHLLTQLLQSLHLKHMTLLLHNAGTPAGLAYAIQQADRVKNLVLLNTSSCTFSGNRQQAGSSNRPTLHLGKLLYARLHAFRPTLAKKLASQQGARQVPGAEELADITAWYNEQWKNRHTIQDITTLLLWGECDKLTSMKSLQKWKQFFHECYVIHLENSTYSLEGGNMDDIAGYLKNFMVEEHKKRETISLSA</sequence>
<evidence type="ECO:0000259" key="2">
    <source>
        <dbReference type="Pfam" id="PF00561"/>
    </source>
</evidence>
<dbReference type="RefSeq" id="WP_147923765.1">
    <property type="nucleotide sequence ID" value="NZ_VRTY01000117.1"/>
</dbReference>
<evidence type="ECO:0000313" key="3">
    <source>
        <dbReference type="EMBL" id="TXK27405.1"/>
    </source>
</evidence>
<reference evidence="3 4" key="1">
    <citation type="submission" date="2019-08" db="EMBL/GenBank/DDBJ databases">
        <authorList>
            <person name="Shi S."/>
        </authorList>
    </citation>
    <scope>NUCLEOTIDE SEQUENCE [LARGE SCALE GENOMIC DNA]</scope>
    <source>
        <strain evidence="3 4">GY10130</strain>
    </source>
</reference>
<dbReference type="PANTHER" id="PTHR42977:SF3">
    <property type="entry name" value="AB HYDROLASE-1 DOMAIN-CONTAINING PROTEIN"/>
    <property type="match status" value="1"/>
</dbReference>